<reference evidence="4 5" key="1">
    <citation type="journal article" date="2008" name="Nature">
        <title>The Phaeodactylum genome reveals the evolutionary history of diatom genomes.</title>
        <authorList>
            <person name="Bowler C."/>
            <person name="Allen A.E."/>
            <person name="Badger J.H."/>
            <person name="Grimwood J."/>
            <person name="Jabbari K."/>
            <person name="Kuo A."/>
            <person name="Maheswari U."/>
            <person name="Martens C."/>
            <person name="Maumus F."/>
            <person name="Otillar R.P."/>
            <person name="Rayko E."/>
            <person name="Salamov A."/>
            <person name="Vandepoele K."/>
            <person name="Beszteri B."/>
            <person name="Gruber A."/>
            <person name="Heijde M."/>
            <person name="Katinka M."/>
            <person name="Mock T."/>
            <person name="Valentin K."/>
            <person name="Verret F."/>
            <person name="Berges J.A."/>
            <person name="Brownlee C."/>
            <person name="Cadoret J.P."/>
            <person name="Chiovitti A."/>
            <person name="Choi C.J."/>
            <person name="Coesel S."/>
            <person name="De Martino A."/>
            <person name="Detter J.C."/>
            <person name="Durkin C."/>
            <person name="Falciatore A."/>
            <person name="Fournet J."/>
            <person name="Haruta M."/>
            <person name="Huysman M.J."/>
            <person name="Jenkins B.D."/>
            <person name="Jiroutova K."/>
            <person name="Jorgensen R.E."/>
            <person name="Joubert Y."/>
            <person name="Kaplan A."/>
            <person name="Kroger N."/>
            <person name="Kroth P.G."/>
            <person name="La Roche J."/>
            <person name="Lindquist E."/>
            <person name="Lommer M."/>
            <person name="Martin-Jezequel V."/>
            <person name="Lopez P.J."/>
            <person name="Lucas S."/>
            <person name="Mangogna M."/>
            <person name="McGinnis K."/>
            <person name="Medlin L.K."/>
            <person name="Montsant A."/>
            <person name="Oudot-Le Secq M.P."/>
            <person name="Napoli C."/>
            <person name="Obornik M."/>
            <person name="Parker M.S."/>
            <person name="Petit J.L."/>
            <person name="Porcel B.M."/>
            <person name="Poulsen N."/>
            <person name="Robison M."/>
            <person name="Rychlewski L."/>
            <person name="Rynearson T.A."/>
            <person name="Schmutz J."/>
            <person name="Shapiro H."/>
            <person name="Siaut M."/>
            <person name="Stanley M."/>
            <person name="Sussman M.R."/>
            <person name="Taylor A.R."/>
            <person name="Vardi A."/>
            <person name="von Dassow P."/>
            <person name="Vyverman W."/>
            <person name="Willis A."/>
            <person name="Wyrwicz L.S."/>
            <person name="Rokhsar D.S."/>
            <person name="Weissenbach J."/>
            <person name="Armbrust E.V."/>
            <person name="Green B.R."/>
            <person name="Van de Peer Y."/>
            <person name="Grigoriev I.V."/>
        </authorList>
    </citation>
    <scope>NUCLEOTIDE SEQUENCE [LARGE SCALE GENOMIC DNA]</scope>
    <source>
        <strain evidence="4 5">CCAP 1055/1</strain>
    </source>
</reference>
<protein>
    <recommendedName>
        <fullName evidence="3">D-isomer specific 2-hydroxyacid dehydrogenase NAD-binding domain-containing protein</fullName>
    </recommendedName>
</protein>
<proteinExistence type="predicted"/>
<dbReference type="OrthoDB" id="298012at2759"/>
<reference evidence="5" key="2">
    <citation type="submission" date="2008-08" db="EMBL/GenBank/DDBJ databases">
        <authorList>
            <consortium name="Diatom Consortium"/>
            <person name="Grigoriev I."/>
            <person name="Grimwood J."/>
            <person name="Kuo A."/>
            <person name="Otillar R.P."/>
            <person name="Salamov A."/>
            <person name="Detter J.C."/>
            <person name="Lindquist E."/>
            <person name="Shapiro H."/>
            <person name="Lucas S."/>
            <person name="Glavina del Rio T."/>
            <person name="Pitluck S."/>
            <person name="Rokhsar D."/>
            <person name="Bowler C."/>
        </authorList>
    </citation>
    <scope>GENOME REANNOTATION</scope>
    <source>
        <strain evidence="5">CCAP 1055/1</strain>
    </source>
</reference>
<dbReference type="eggNOG" id="KOG0069">
    <property type="taxonomic scope" value="Eukaryota"/>
</dbReference>
<evidence type="ECO:0000256" key="1">
    <source>
        <dbReference type="ARBA" id="ARBA00023002"/>
    </source>
</evidence>
<dbReference type="SUPFAM" id="SSF52283">
    <property type="entry name" value="Formate/glycerate dehydrogenase catalytic domain-like"/>
    <property type="match status" value="1"/>
</dbReference>
<dbReference type="KEGG" id="pti:PHATRDRAFT_33833"/>
<dbReference type="GeneID" id="7198062"/>
<dbReference type="STRING" id="556484.B7FU00"/>
<dbReference type="PaxDb" id="2850-Phatr33833"/>
<name>B7FU00_PHATC</name>
<dbReference type="InterPro" id="IPR036291">
    <property type="entry name" value="NAD(P)-bd_dom_sf"/>
</dbReference>
<organism evidence="4 5">
    <name type="scientific">Phaeodactylum tricornutum (strain CCAP 1055/1)</name>
    <dbReference type="NCBI Taxonomy" id="556484"/>
    <lineage>
        <taxon>Eukaryota</taxon>
        <taxon>Sar</taxon>
        <taxon>Stramenopiles</taxon>
        <taxon>Ochrophyta</taxon>
        <taxon>Bacillariophyta</taxon>
        <taxon>Bacillariophyceae</taxon>
        <taxon>Bacillariophycidae</taxon>
        <taxon>Naviculales</taxon>
        <taxon>Phaeodactylaceae</taxon>
        <taxon>Phaeodactylum</taxon>
    </lineage>
</organism>
<dbReference type="AlphaFoldDB" id="B7FU00"/>
<dbReference type="Pfam" id="PF02826">
    <property type="entry name" value="2-Hacid_dh_C"/>
    <property type="match status" value="1"/>
</dbReference>
<keyword evidence="2" id="KW-0520">NAD</keyword>
<dbReference type="GO" id="GO:0051287">
    <property type="term" value="F:NAD binding"/>
    <property type="evidence" value="ECO:0007669"/>
    <property type="project" value="InterPro"/>
</dbReference>
<dbReference type="Proteomes" id="UP000000759">
    <property type="component" value="Chromosome 4"/>
</dbReference>
<keyword evidence="1" id="KW-0560">Oxidoreductase</keyword>
<evidence type="ECO:0000259" key="3">
    <source>
        <dbReference type="Pfam" id="PF02826"/>
    </source>
</evidence>
<gene>
    <name evidence="4" type="ORF">PHATRDRAFT_33833</name>
</gene>
<keyword evidence="5" id="KW-1185">Reference proteome</keyword>
<dbReference type="InParanoid" id="B7FU00"/>
<dbReference type="PANTHER" id="PTHR43333">
    <property type="entry name" value="2-HACID_DH_C DOMAIN-CONTAINING PROTEIN"/>
    <property type="match status" value="1"/>
</dbReference>
<dbReference type="GO" id="GO:0016491">
    <property type="term" value="F:oxidoreductase activity"/>
    <property type="evidence" value="ECO:0007669"/>
    <property type="project" value="UniProtKB-KW"/>
</dbReference>
<dbReference type="InterPro" id="IPR006140">
    <property type="entry name" value="D-isomer_DH_NAD-bd"/>
</dbReference>
<dbReference type="RefSeq" id="XP_002178229.1">
    <property type="nucleotide sequence ID" value="XM_002178193.1"/>
</dbReference>
<dbReference type="Gene3D" id="3.40.50.720">
    <property type="entry name" value="NAD(P)-binding Rossmann-like Domain"/>
    <property type="match status" value="2"/>
</dbReference>
<evidence type="ECO:0000313" key="5">
    <source>
        <dbReference type="Proteomes" id="UP000000759"/>
    </source>
</evidence>
<evidence type="ECO:0000313" key="4">
    <source>
        <dbReference type="EMBL" id="EEC49894.1"/>
    </source>
</evidence>
<dbReference type="EMBL" id="CM000607">
    <property type="protein sequence ID" value="EEC49894.1"/>
    <property type="molecule type" value="Genomic_DNA"/>
</dbReference>
<dbReference type="PANTHER" id="PTHR43333:SF1">
    <property type="entry name" value="D-ISOMER SPECIFIC 2-HYDROXYACID DEHYDROGENASE NAD-BINDING DOMAIN-CONTAINING PROTEIN"/>
    <property type="match status" value="1"/>
</dbReference>
<sequence length="269" mass="29925">MSKAKVICVSDSNDSSWQAVFRNLPVDTEIVATGTVLKDFNFEELRSKDANVVFVSYLDVKDLLSTFLSELPSLEWVHFRAAGIDSVMTDTLKSWTGTMTNAKGSFSEALAEYALTACLYLDSWSICLSHCSRLSSFLARRSAKDLPRLLRQKGVKQWEKYTVRELKGATLGIIGFGDIGRECAKLASAFGMRIIALRRNPKPDSLCDAVYGNDTASLNRLFADSDYILCAAPLTPQTRGMIGKEQFDHTRENAVFIIWGVVRLQTKTP</sequence>
<accession>B7FU00</accession>
<dbReference type="SUPFAM" id="SSF51735">
    <property type="entry name" value="NAD(P)-binding Rossmann-fold domains"/>
    <property type="match status" value="1"/>
</dbReference>
<evidence type="ECO:0000256" key="2">
    <source>
        <dbReference type="ARBA" id="ARBA00023027"/>
    </source>
</evidence>
<feature type="domain" description="D-isomer specific 2-hydroxyacid dehydrogenase NAD-binding" evidence="3">
    <location>
        <begin position="143"/>
        <end position="257"/>
    </location>
</feature>